<dbReference type="Proteomes" id="UP000261600">
    <property type="component" value="Unplaced"/>
</dbReference>
<feature type="compositionally biased region" description="Polar residues" evidence="1">
    <location>
        <begin position="192"/>
        <end position="213"/>
    </location>
</feature>
<sequence>MSSSTNFPPPSSSPLPPPSELPESSLAELPPPLPPPTLPPLSTSSPTPPPSTLGKCQKHCAKLATPPHPLVTAQALQGVKLRSVKKQEGQLTSTGLVTAASADATLNNQAGMLSASANHANTSHHLPSKEACPDCAVANARFDGMTSTDGKLAGPGSHSAVSSLSSSEATGSHDLARADAKQPGLKLDHDSCNLTQTMMRTPNNESTHASLQSPPDIVRNPANQRSPGSQGATEQERKERAMYAVLANSGHSSPGSHWEKTSYGTDKNHISKIIKLSSSQHQQARDTVLTDTVPTESAEKQWNTEDAGHKDTSYWTLSGTNRGSHRESKRMLSESKDEVDTDDKNSSEKWSHRAAGGDSTADTDANQSNSIFKPRGQGKLRSPEKPVPPKKPDLCILVSPEARRGQITAPPAHPGCTPLHTQHAPSLKHLACTSGETTTPDQSLTHTTSPPHSVSTPVDVTTHSPSSSPKMQKPPNLHSKTDLSVTSPRTTTPRSAPKNPGEEARGTSGTYGTLESTGASQTQSTTGTQGTCSTLGKSGASGATSTQTGRTDWHRAEILRTSADDERIFQKRMMRSSLAEDEEEDEKERVEQRGMNTTVMMMSSFTKKKDRAKKRRKRRVGRQLLMMSPKMELSPSSSTSLSSSSSSSSGDERDVVKDRIMPTEKVRMMTEVCDEESSDSESSCALNHHSRSSLCSTVSTGSLQGKLSLPHRLIQENEEERRGQEAQESKAAPGSKLGSLQSILPEQEALPIRHDVFLGVSADQMFVSGQPRTTEDLFAVIHRSKKKMLGRRASEEDRHCIMSSSSSSSSSLPVAPADPLPLLTKPAALTSQRSMRSESFKALLLKKGTRSDASSRISAVERLCRVSASASTTVSSLPPPADQPQHTPTGLYQDIDAHLTLDVPLPPTSLCTQNFPVTLRQRDLTQNHLLFTSSSPVFFLSSSSSMRPRSLTPPCFTSRRFAARCHLYVTPMTAISEGECEEEQEEDKAFETPGAEGELSPRLVEIS</sequence>
<accession>A0A3Q3ISH2</accession>
<feature type="region of interest" description="Disordered" evidence="1">
    <location>
        <begin position="574"/>
        <end position="593"/>
    </location>
</feature>
<proteinExistence type="predicted"/>
<reference evidence="2" key="1">
    <citation type="submission" date="2025-08" db="UniProtKB">
        <authorList>
            <consortium name="Ensembl"/>
        </authorList>
    </citation>
    <scope>IDENTIFICATION</scope>
</reference>
<name>A0A3Q3ISH2_MONAL</name>
<feature type="compositionally biased region" description="Polar residues" evidence="1">
    <location>
        <begin position="434"/>
        <end position="444"/>
    </location>
</feature>
<feature type="compositionally biased region" description="Basic and acidic residues" evidence="1">
    <location>
        <begin position="174"/>
        <end position="191"/>
    </location>
</feature>
<feature type="compositionally biased region" description="Basic and acidic residues" evidence="1">
    <location>
        <begin position="650"/>
        <end position="660"/>
    </location>
</feature>
<dbReference type="Ensembl" id="ENSMALT00000008271.1">
    <property type="protein sequence ID" value="ENSMALP00000008098.1"/>
    <property type="gene ID" value="ENSMALG00000005771.1"/>
</dbReference>
<feature type="region of interest" description="Disordered" evidence="1">
    <location>
        <begin position="789"/>
        <end position="818"/>
    </location>
</feature>
<keyword evidence="3" id="KW-1185">Reference proteome</keyword>
<feature type="compositionally biased region" description="Polar residues" evidence="1">
    <location>
        <begin position="221"/>
        <end position="233"/>
    </location>
</feature>
<feature type="compositionally biased region" description="Low complexity" evidence="1">
    <location>
        <begin position="445"/>
        <end position="475"/>
    </location>
</feature>
<feature type="region of interest" description="Disordered" evidence="1">
    <location>
        <begin position="148"/>
        <end position="237"/>
    </location>
</feature>
<feature type="compositionally biased region" description="Basic and acidic residues" evidence="1">
    <location>
        <begin position="297"/>
        <end position="312"/>
    </location>
</feature>
<feature type="compositionally biased region" description="Low complexity" evidence="1">
    <location>
        <begin position="486"/>
        <end position="495"/>
    </location>
</feature>
<evidence type="ECO:0000313" key="2">
    <source>
        <dbReference type="Ensembl" id="ENSMALP00000008098.1"/>
    </source>
</evidence>
<feature type="compositionally biased region" description="Low complexity" evidence="1">
    <location>
        <begin position="634"/>
        <end position="649"/>
    </location>
</feature>
<feature type="region of interest" description="Disordered" evidence="1">
    <location>
        <begin position="605"/>
        <end position="660"/>
    </location>
</feature>
<feature type="region of interest" description="Disordered" evidence="1">
    <location>
        <begin position="977"/>
        <end position="1007"/>
    </location>
</feature>
<feature type="region of interest" description="Disordered" evidence="1">
    <location>
        <begin position="1"/>
        <end position="57"/>
    </location>
</feature>
<reference evidence="2" key="2">
    <citation type="submission" date="2025-09" db="UniProtKB">
        <authorList>
            <consortium name="Ensembl"/>
        </authorList>
    </citation>
    <scope>IDENTIFICATION</scope>
</reference>
<evidence type="ECO:0000313" key="3">
    <source>
        <dbReference type="Proteomes" id="UP000261600"/>
    </source>
</evidence>
<dbReference type="Pfam" id="PF15273">
    <property type="entry name" value="NHS"/>
    <property type="match status" value="1"/>
</dbReference>
<feature type="compositionally biased region" description="Basic and acidic residues" evidence="1">
    <location>
        <begin position="717"/>
        <end position="728"/>
    </location>
</feature>
<feature type="compositionally biased region" description="Polar residues" evidence="1">
    <location>
        <begin position="541"/>
        <end position="550"/>
    </location>
</feature>
<evidence type="ECO:0000256" key="1">
    <source>
        <dbReference type="SAM" id="MobiDB-lite"/>
    </source>
</evidence>
<feature type="compositionally biased region" description="Low complexity" evidence="1">
    <location>
        <begin position="156"/>
        <end position="173"/>
    </location>
</feature>
<feature type="region of interest" description="Disordered" evidence="1">
    <location>
        <begin position="717"/>
        <end position="738"/>
    </location>
</feature>
<organism evidence="2 3">
    <name type="scientific">Monopterus albus</name>
    <name type="common">Swamp eel</name>
    <dbReference type="NCBI Taxonomy" id="43700"/>
    <lineage>
        <taxon>Eukaryota</taxon>
        <taxon>Metazoa</taxon>
        <taxon>Chordata</taxon>
        <taxon>Craniata</taxon>
        <taxon>Vertebrata</taxon>
        <taxon>Euteleostomi</taxon>
        <taxon>Actinopterygii</taxon>
        <taxon>Neopterygii</taxon>
        <taxon>Teleostei</taxon>
        <taxon>Neoteleostei</taxon>
        <taxon>Acanthomorphata</taxon>
        <taxon>Anabantaria</taxon>
        <taxon>Synbranchiformes</taxon>
        <taxon>Synbranchidae</taxon>
        <taxon>Monopterus</taxon>
    </lineage>
</organism>
<feature type="compositionally biased region" description="Polar residues" evidence="1">
    <location>
        <begin position="692"/>
        <end position="701"/>
    </location>
</feature>
<dbReference type="InterPro" id="IPR024845">
    <property type="entry name" value="NHS-like"/>
</dbReference>
<feature type="compositionally biased region" description="Pro residues" evidence="1">
    <location>
        <begin position="29"/>
        <end position="39"/>
    </location>
</feature>
<dbReference type="GO" id="GO:0030154">
    <property type="term" value="P:cell differentiation"/>
    <property type="evidence" value="ECO:0007669"/>
    <property type="project" value="TreeGrafter"/>
</dbReference>
<feature type="compositionally biased region" description="Acidic residues" evidence="1">
    <location>
        <begin position="978"/>
        <end position="988"/>
    </location>
</feature>
<feature type="region of interest" description="Disordered" evidence="1">
    <location>
        <begin position="276"/>
        <end position="558"/>
    </location>
</feature>
<dbReference type="AlphaFoldDB" id="A0A3Q3ISH2"/>
<feature type="compositionally biased region" description="Pro residues" evidence="1">
    <location>
        <begin position="7"/>
        <end position="20"/>
    </location>
</feature>
<feature type="compositionally biased region" description="Basic residues" evidence="1">
    <location>
        <begin position="606"/>
        <end position="621"/>
    </location>
</feature>
<feature type="compositionally biased region" description="Polar residues" evidence="1">
    <location>
        <begin position="313"/>
        <end position="322"/>
    </location>
</feature>
<feature type="compositionally biased region" description="Low complexity" evidence="1">
    <location>
        <begin position="516"/>
        <end position="534"/>
    </location>
</feature>
<protein>
    <submittedName>
        <fullName evidence="2">Uncharacterized protein</fullName>
    </submittedName>
</protein>
<feature type="compositionally biased region" description="Basic and acidic residues" evidence="1">
    <location>
        <begin position="324"/>
        <end position="351"/>
    </location>
</feature>
<dbReference type="PANTHER" id="PTHR23039:SF3">
    <property type="entry name" value="NHS-LIKE PROTEIN 1"/>
    <property type="match status" value="1"/>
</dbReference>
<feature type="compositionally biased region" description="Low complexity" evidence="1">
    <location>
        <begin position="803"/>
        <end position="818"/>
    </location>
</feature>
<feature type="compositionally biased region" description="Low complexity" evidence="1">
    <location>
        <begin position="354"/>
        <end position="365"/>
    </location>
</feature>
<dbReference type="PANTHER" id="PTHR23039">
    <property type="entry name" value="NANCE-HORAN SYNDROME PROTEIN"/>
    <property type="match status" value="1"/>
</dbReference>
<feature type="region of interest" description="Disordered" evidence="1">
    <location>
        <begin position="680"/>
        <end position="701"/>
    </location>
</feature>
<dbReference type="STRING" id="43700.ENSMALP00000008098"/>